<feature type="coiled-coil region" evidence="1">
    <location>
        <begin position="34"/>
        <end position="68"/>
    </location>
</feature>
<keyword evidence="4" id="KW-1185">Reference proteome</keyword>
<organism evidence="3 4">
    <name type="scientific">Caenorhabditis nigoni</name>
    <dbReference type="NCBI Taxonomy" id="1611254"/>
    <lineage>
        <taxon>Eukaryota</taxon>
        <taxon>Metazoa</taxon>
        <taxon>Ecdysozoa</taxon>
        <taxon>Nematoda</taxon>
        <taxon>Chromadorea</taxon>
        <taxon>Rhabditida</taxon>
        <taxon>Rhabditina</taxon>
        <taxon>Rhabditomorpha</taxon>
        <taxon>Rhabditoidea</taxon>
        <taxon>Rhabditidae</taxon>
        <taxon>Peloderinae</taxon>
        <taxon>Caenorhabditis</taxon>
    </lineage>
</organism>
<name>A0A2G5VVE3_9PELO</name>
<dbReference type="AlphaFoldDB" id="A0A2G5VVE3"/>
<proteinExistence type="predicted"/>
<sequence>MIEALHMKTKVRRSGDSFWIDRHKNSMIASNKWRQDLILRNLFYEQEIQQIKEKLDDAHKALSHKRKAFTFHSQPMTYESSSDQHVRRSSQPPKKPFDPSD</sequence>
<feature type="compositionally biased region" description="Polar residues" evidence="2">
    <location>
        <begin position="73"/>
        <end position="83"/>
    </location>
</feature>
<comment type="caution">
    <text evidence="3">The sequence shown here is derived from an EMBL/GenBank/DDBJ whole genome shotgun (WGS) entry which is preliminary data.</text>
</comment>
<gene>
    <name evidence="3" type="primary">Cnig_chr_I.g77</name>
    <name evidence="3" type="ORF">B9Z55_000077</name>
</gene>
<evidence type="ECO:0000256" key="1">
    <source>
        <dbReference type="SAM" id="Coils"/>
    </source>
</evidence>
<feature type="region of interest" description="Disordered" evidence="2">
    <location>
        <begin position="73"/>
        <end position="101"/>
    </location>
</feature>
<accession>A0A2G5VVE3</accession>
<evidence type="ECO:0000313" key="3">
    <source>
        <dbReference type="EMBL" id="PIC55536.1"/>
    </source>
</evidence>
<dbReference type="Proteomes" id="UP000230233">
    <property type="component" value="Chromosome I"/>
</dbReference>
<protein>
    <submittedName>
        <fullName evidence="3">Uncharacterized protein</fullName>
    </submittedName>
</protein>
<reference evidence="4" key="1">
    <citation type="submission" date="2017-10" db="EMBL/GenBank/DDBJ databases">
        <title>Rapid genome shrinkage in a self-fertile nematode reveals novel sperm competition proteins.</title>
        <authorList>
            <person name="Yin D."/>
            <person name="Schwarz E.M."/>
            <person name="Thomas C.G."/>
            <person name="Felde R.L."/>
            <person name="Korf I.F."/>
            <person name="Cutter A.D."/>
            <person name="Schartner C.M."/>
            <person name="Ralston E.J."/>
            <person name="Meyer B.J."/>
            <person name="Haag E.S."/>
        </authorList>
    </citation>
    <scope>NUCLEOTIDE SEQUENCE [LARGE SCALE GENOMIC DNA]</scope>
    <source>
        <strain evidence="4">JU1422</strain>
    </source>
</reference>
<evidence type="ECO:0000256" key="2">
    <source>
        <dbReference type="SAM" id="MobiDB-lite"/>
    </source>
</evidence>
<keyword evidence="1" id="KW-0175">Coiled coil</keyword>
<evidence type="ECO:0000313" key="4">
    <source>
        <dbReference type="Proteomes" id="UP000230233"/>
    </source>
</evidence>
<dbReference type="EMBL" id="PDUG01000001">
    <property type="protein sequence ID" value="PIC55536.1"/>
    <property type="molecule type" value="Genomic_DNA"/>
</dbReference>